<proteinExistence type="predicted"/>
<feature type="domain" description="CRAL-TRIO" evidence="1">
    <location>
        <begin position="107"/>
        <end position="277"/>
    </location>
</feature>
<keyword evidence="3" id="KW-1185">Reference proteome</keyword>
<dbReference type="SUPFAM" id="SSF52087">
    <property type="entry name" value="CRAL/TRIO domain"/>
    <property type="match status" value="1"/>
</dbReference>
<dbReference type="InterPro" id="IPR051026">
    <property type="entry name" value="PI/PC_transfer"/>
</dbReference>
<evidence type="ECO:0000313" key="3">
    <source>
        <dbReference type="Proteomes" id="UP000028045"/>
    </source>
</evidence>
<dbReference type="Proteomes" id="UP000028045">
    <property type="component" value="Unassembled WGS sequence"/>
</dbReference>
<evidence type="ECO:0000313" key="2">
    <source>
        <dbReference type="EMBL" id="KEY68288.1"/>
    </source>
</evidence>
<dbReference type="HOGENOM" id="CLU_014001_4_0_1"/>
<dbReference type="InterPro" id="IPR011074">
    <property type="entry name" value="CRAL/TRIO_N_dom"/>
</dbReference>
<evidence type="ECO:0000259" key="1">
    <source>
        <dbReference type="PROSITE" id="PS50191"/>
    </source>
</evidence>
<dbReference type="PROSITE" id="PS50191">
    <property type="entry name" value="CRAL_TRIO"/>
    <property type="match status" value="1"/>
</dbReference>
<dbReference type="SMART" id="SM01100">
    <property type="entry name" value="CRAL_TRIO_N"/>
    <property type="match status" value="1"/>
</dbReference>
<dbReference type="Pfam" id="PF00650">
    <property type="entry name" value="CRAL_TRIO"/>
    <property type="match status" value="1"/>
</dbReference>
<organism evidence="2 3">
    <name type="scientific">Stachybotrys chartarum (strain CBS 109288 / IBT 7711)</name>
    <name type="common">Toxic black mold</name>
    <name type="synonym">Stilbospora chartarum</name>
    <dbReference type="NCBI Taxonomy" id="1280523"/>
    <lineage>
        <taxon>Eukaryota</taxon>
        <taxon>Fungi</taxon>
        <taxon>Dikarya</taxon>
        <taxon>Ascomycota</taxon>
        <taxon>Pezizomycotina</taxon>
        <taxon>Sordariomycetes</taxon>
        <taxon>Hypocreomycetidae</taxon>
        <taxon>Hypocreales</taxon>
        <taxon>Stachybotryaceae</taxon>
        <taxon>Stachybotrys</taxon>
    </lineage>
</organism>
<name>A0A084ASK9_STACB</name>
<gene>
    <name evidence="2" type="ORF">S7711_07040</name>
</gene>
<dbReference type="CDD" id="cd00170">
    <property type="entry name" value="SEC14"/>
    <property type="match status" value="1"/>
</dbReference>
<dbReference type="AlphaFoldDB" id="A0A084ASK9"/>
<sequence>MQPVQSGYSGICLSDEEQAQLKSLVEQCQQLGLTERPDALGKGDCDYGLSDEITLLRFLQGRSFDVPGTIKQLQAARAMRNSVNVVAAYDTISVDTFEKTRYIYPHWTGRRDKAGYPVCIFDLDRLDQAALKQYGKAAESGVNLDSLIFHDYLTRFVLPLCSVARDRPNPESTVTSAVYLIDISKVTLTHGWSLRNYAQGISTLLATCYPEVIHQIYALNVSPLFRKIWGILSKWCDPRTAAKLIMVPVAEVDSTLQSFIDIDSIPAQFGGKFDFKHGMPVNLDEGLVKALNWNVATPGTVPTGPLKWSTDEDGEMVVLATGVVKDQQRQEVVATTA</sequence>
<dbReference type="PANTHER" id="PTHR45657:SF20">
    <property type="entry name" value="CRAL_TRIO DOMAIN PROTEIN (AFU_ORTHOLOGUE AFUA_5G00680)"/>
    <property type="match status" value="1"/>
</dbReference>
<dbReference type="EMBL" id="KL648584">
    <property type="protein sequence ID" value="KEY68288.1"/>
    <property type="molecule type" value="Genomic_DNA"/>
</dbReference>
<dbReference type="Gene3D" id="1.10.8.20">
    <property type="entry name" value="N-terminal domain of phosphatidylinositol transfer protein sec14p"/>
    <property type="match status" value="1"/>
</dbReference>
<dbReference type="InterPro" id="IPR036865">
    <property type="entry name" value="CRAL-TRIO_dom_sf"/>
</dbReference>
<dbReference type="InterPro" id="IPR001251">
    <property type="entry name" value="CRAL-TRIO_dom"/>
</dbReference>
<dbReference type="PANTHER" id="PTHR45657">
    <property type="entry name" value="CRAL-TRIO DOMAIN-CONTAINING PROTEIN YKL091C-RELATED"/>
    <property type="match status" value="1"/>
</dbReference>
<accession>A0A084ASK9</accession>
<dbReference type="OrthoDB" id="30289at2759"/>
<protein>
    <recommendedName>
        <fullName evidence="1">CRAL-TRIO domain-containing protein</fullName>
    </recommendedName>
</protein>
<dbReference type="InterPro" id="IPR036273">
    <property type="entry name" value="CRAL/TRIO_N_dom_sf"/>
</dbReference>
<dbReference type="SUPFAM" id="SSF46938">
    <property type="entry name" value="CRAL/TRIO N-terminal domain"/>
    <property type="match status" value="1"/>
</dbReference>
<reference evidence="2 3" key="1">
    <citation type="journal article" date="2014" name="BMC Genomics">
        <title>Comparative genome sequencing reveals chemotype-specific gene clusters in the toxigenic black mold Stachybotrys.</title>
        <authorList>
            <person name="Semeiks J."/>
            <person name="Borek D."/>
            <person name="Otwinowski Z."/>
            <person name="Grishin N.V."/>
        </authorList>
    </citation>
    <scope>NUCLEOTIDE SEQUENCE [LARGE SCALE GENOMIC DNA]</scope>
    <source>
        <strain evidence="3">CBS 109288 / IBT 7711</strain>
    </source>
</reference>
<dbReference type="Gene3D" id="3.40.525.10">
    <property type="entry name" value="CRAL-TRIO lipid binding domain"/>
    <property type="match status" value="1"/>
</dbReference>